<keyword evidence="9" id="KW-1185">Reference proteome</keyword>
<evidence type="ECO:0000256" key="4">
    <source>
        <dbReference type="ARBA" id="ARBA00022898"/>
    </source>
</evidence>
<evidence type="ECO:0000256" key="3">
    <source>
        <dbReference type="ARBA" id="ARBA00022679"/>
    </source>
</evidence>
<evidence type="ECO:0000259" key="7">
    <source>
        <dbReference type="Pfam" id="PF00266"/>
    </source>
</evidence>
<dbReference type="InterPro" id="IPR015421">
    <property type="entry name" value="PyrdxlP-dep_Trfase_major"/>
</dbReference>
<organism evidence="8 9">
    <name type="scientific">Acidisoma silvae</name>
    <dbReference type="NCBI Taxonomy" id="2802396"/>
    <lineage>
        <taxon>Bacteria</taxon>
        <taxon>Pseudomonadati</taxon>
        <taxon>Pseudomonadota</taxon>
        <taxon>Alphaproteobacteria</taxon>
        <taxon>Acetobacterales</taxon>
        <taxon>Acidocellaceae</taxon>
        <taxon>Acidisoma</taxon>
    </lineage>
</organism>
<evidence type="ECO:0000256" key="1">
    <source>
        <dbReference type="ARBA" id="ARBA00001933"/>
    </source>
</evidence>
<dbReference type="InterPro" id="IPR015422">
    <property type="entry name" value="PyrdxlP-dep_Trfase_small"/>
</dbReference>
<evidence type="ECO:0000256" key="6">
    <source>
        <dbReference type="PIRSR" id="PIRSR000524-50"/>
    </source>
</evidence>
<accession>A0A964DZC2</accession>
<dbReference type="PANTHER" id="PTHR42778:SF1">
    <property type="entry name" value="2-AMINOETHYLPHOSPHONATE--PYRUVATE TRANSAMINASE"/>
    <property type="match status" value="1"/>
</dbReference>
<dbReference type="RefSeq" id="WP_227321153.1">
    <property type="nucleotide sequence ID" value="NZ_JAESVB010000003.1"/>
</dbReference>
<dbReference type="PANTHER" id="PTHR42778">
    <property type="entry name" value="2-AMINOETHYLPHOSPHONATE--PYRUVATE TRANSAMINASE"/>
    <property type="match status" value="1"/>
</dbReference>
<sequence length="375" mass="40044">MLLLIPGPVMTHADVRAAANRDIAPWDHAVRGEIGSLLNRLRILAGGIEGIHAALPLPGSGHFIIEAAIRTFVPPAKDQGQDAGGGILIPGSGQYAQRMMRLARAAGRRVVALDVPLDQPLDPALVDAAFTADPTLTHLGMVYSETSTGIIHGPQAVGAVVRKHGRRMILDAVSAFGALPANIAAHPEIDALVFTPNKCLEGLPGFSLCVSPIARLLERQGHADSWSFDLADLYQNGLENGHGAARFTPPIQPMAALHTALDRLDAEGGPPARLRRYQDNMATLYDGMLALGLKPCLPRALQGPIIMNVLAPESDKWDLQVFVETLKRHGVLISNFRNTDAPSMRIGAIGAIDRADIEKAVLAMGRALDELGLRR</sequence>
<dbReference type="InterPro" id="IPR024169">
    <property type="entry name" value="SP_NH2Trfase/AEP_transaminase"/>
</dbReference>
<dbReference type="EMBL" id="JAESVB010000003">
    <property type="protein sequence ID" value="MCB8875508.1"/>
    <property type="molecule type" value="Genomic_DNA"/>
</dbReference>
<dbReference type="Proteomes" id="UP000708298">
    <property type="component" value="Unassembled WGS sequence"/>
</dbReference>
<keyword evidence="2 8" id="KW-0032">Aminotransferase</keyword>
<evidence type="ECO:0000256" key="5">
    <source>
        <dbReference type="PIRSR" id="PIRSR000524-1"/>
    </source>
</evidence>
<dbReference type="Pfam" id="PF00266">
    <property type="entry name" value="Aminotran_5"/>
    <property type="match status" value="1"/>
</dbReference>
<dbReference type="InterPro" id="IPR015424">
    <property type="entry name" value="PyrdxlP-dep_Trfase"/>
</dbReference>
<reference evidence="8" key="1">
    <citation type="journal article" date="2021" name="Microorganisms">
        <title>Acidisoma silvae sp. nov. and Acidisomacellulosilytica sp. nov., Two Acidophilic Bacteria Isolated from Decaying Wood, Hydrolyzing Cellulose and Producing Poly-3-hydroxybutyrate.</title>
        <authorList>
            <person name="Mieszkin S."/>
            <person name="Pouder E."/>
            <person name="Uroz S."/>
            <person name="Simon-Colin C."/>
            <person name="Alain K."/>
        </authorList>
    </citation>
    <scope>NUCLEOTIDE SEQUENCE</scope>
    <source>
        <strain evidence="8">HW T2.11</strain>
    </source>
</reference>
<dbReference type="SUPFAM" id="SSF53383">
    <property type="entry name" value="PLP-dependent transferases"/>
    <property type="match status" value="1"/>
</dbReference>
<feature type="modified residue" description="N6-(pyridoxal phosphate)lysine" evidence="6">
    <location>
        <position position="198"/>
    </location>
</feature>
<comment type="caution">
    <text evidence="8">The sequence shown here is derived from an EMBL/GenBank/DDBJ whole genome shotgun (WGS) entry which is preliminary data.</text>
</comment>
<reference evidence="8" key="2">
    <citation type="submission" date="2021-01" db="EMBL/GenBank/DDBJ databases">
        <authorList>
            <person name="Mieszkin S."/>
            <person name="Pouder E."/>
            <person name="Alain K."/>
        </authorList>
    </citation>
    <scope>NUCLEOTIDE SEQUENCE</scope>
    <source>
        <strain evidence="8">HW T2.11</strain>
    </source>
</reference>
<feature type="binding site" evidence="5">
    <location>
        <position position="345"/>
    </location>
    <ligand>
        <name>substrate</name>
    </ligand>
</feature>
<gene>
    <name evidence="8" type="ORF">ASILVAE211_09975</name>
</gene>
<proteinExistence type="predicted"/>
<evidence type="ECO:0000313" key="9">
    <source>
        <dbReference type="Proteomes" id="UP000708298"/>
    </source>
</evidence>
<dbReference type="GO" id="GO:0008483">
    <property type="term" value="F:transaminase activity"/>
    <property type="evidence" value="ECO:0007669"/>
    <property type="project" value="UniProtKB-KW"/>
</dbReference>
<dbReference type="InterPro" id="IPR000192">
    <property type="entry name" value="Aminotrans_V_dom"/>
</dbReference>
<protein>
    <submittedName>
        <fullName evidence="8">Aminotransferase class V-fold PLP-dependent enzyme</fullName>
    </submittedName>
</protein>
<evidence type="ECO:0000313" key="8">
    <source>
        <dbReference type="EMBL" id="MCB8875508.1"/>
    </source>
</evidence>
<feature type="domain" description="Aminotransferase class V" evidence="7">
    <location>
        <begin position="77"/>
        <end position="346"/>
    </location>
</feature>
<dbReference type="Gene3D" id="3.40.640.10">
    <property type="entry name" value="Type I PLP-dependent aspartate aminotransferase-like (Major domain)"/>
    <property type="match status" value="1"/>
</dbReference>
<dbReference type="PIRSF" id="PIRSF000524">
    <property type="entry name" value="SPT"/>
    <property type="match status" value="1"/>
</dbReference>
<comment type="cofactor">
    <cofactor evidence="1 6">
        <name>pyridoxal 5'-phosphate</name>
        <dbReference type="ChEBI" id="CHEBI:597326"/>
    </cofactor>
</comment>
<evidence type="ECO:0000256" key="2">
    <source>
        <dbReference type="ARBA" id="ARBA00022576"/>
    </source>
</evidence>
<dbReference type="Gene3D" id="3.90.1150.10">
    <property type="entry name" value="Aspartate Aminotransferase, domain 1"/>
    <property type="match status" value="1"/>
</dbReference>
<keyword evidence="4 6" id="KW-0663">Pyridoxal phosphate</keyword>
<name>A0A964DZC2_9PROT</name>
<dbReference type="AlphaFoldDB" id="A0A964DZC2"/>
<keyword evidence="3" id="KW-0808">Transferase</keyword>